<organism evidence="2 3">
    <name type="scientific">Novipirellula galeiformis</name>
    <dbReference type="NCBI Taxonomy" id="2528004"/>
    <lineage>
        <taxon>Bacteria</taxon>
        <taxon>Pseudomonadati</taxon>
        <taxon>Planctomycetota</taxon>
        <taxon>Planctomycetia</taxon>
        <taxon>Pirellulales</taxon>
        <taxon>Pirellulaceae</taxon>
        <taxon>Novipirellula</taxon>
    </lineage>
</organism>
<protein>
    <submittedName>
        <fullName evidence="2">Uncharacterized protein</fullName>
    </submittedName>
</protein>
<keyword evidence="1" id="KW-0812">Transmembrane</keyword>
<gene>
    <name evidence="2" type="ORF">Pla52o_27300</name>
</gene>
<proteinExistence type="predicted"/>
<keyword evidence="1" id="KW-0472">Membrane</keyword>
<keyword evidence="1" id="KW-1133">Transmembrane helix</keyword>
<dbReference type="EMBL" id="SJPT01000004">
    <property type="protein sequence ID" value="TWU23195.1"/>
    <property type="molecule type" value="Genomic_DNA"/>
</dbReference>
<dbReference type="Proteomes" id="UP000316304">
    <property type="component" value="Unassembled WGS sequence"/>
</dbReference>
<evidence type="ECO:0000256" key="1">
    <source>
        <dbReference type="SAM" id="Phobius"/>
    </source>
</evidence>
<evidence type="ECO:0000313" key="3">
    <source>
        <dbReference type="Proteomes" id="UP000316304"/>
    </source>
</evidence>
<name>A0A5C6CGI7_9BACT</name>
<feature type="transmembrane region" description="Helical" evidence="1">
    <location>
        <begin position="20"/>
        <end position="45"/>
    </location>
</feature>
<dbReference type="AlphaFoldDB" id="A0A5C6CGI7"/>
<keyword evidence="3" id="KW-1185">Reference proteome</keyword>
<comment type="caution">
    <text evidence="2">The sequence shown here is derived from an EMBL/GenBank/DDBJ whole genome shotgun (WGS) entry which is preliminary data.</text>
</comment>
<evidence type="ECO:0000313" key="2">
    <source>
        <dbReference type="EMBL" id="TWU23195.1"/>
    </source>
</evidence>
<reference evidence="2 3" key="1">
    <citation type="submission" date="2019-02" db="EMBL/GenBank/DDBJ databases">
        <title>Deep-cultivation of Planctomycetes and their phenomic and genomic characterization uncovers novel biology.</title>
        <authorList>
            <person name="Wiegand S."/>
            <person name="Jogler M."/>
            <person name="Boedeker C."/>
            <person name="Pinto D."/>
            <person name="Vollmers J."/>
            <person name="Rivas-Marin E."/>
            <person name="Kohn T."/>
            <person name="Peeters S.H."/>
            <person name="Heuer A."/>
            <person name="Rast P."/>
            <person name="Oberbeckmann S."/>
            <person name="Bunk B."/>
            <person name="Jeske O."/>
            <person name="Meyerdierks A."/>
            <person name="Storesund J.E."/>
            <person name="Kallscheuer N."/>
            <person name="Luecker S."/>
            <person name="Lage O.M."/>
            <person name="Pohl T."/>
            <person name="Merkel B.J."/>
            <person name="Hornburger P."/>
            <person name="Mueller R.-W."/>
            <person name="Bruemmer F."/>
            <person name="Labrenz M."/>
            <person name="Spormann A.M."/>
            <person name="Op Den Camp H."/>
            <person name="Overmann J."/>
            <person name="Amann R."/>
            <person name="Jetten M.S.M."/>
            <person name="Mascher T."/>
            <person name="Medema M.H."/>
            <person name="Devos D.P."/>
            <person name="Kaster A.-K."/>
            <person name="Ovreas L."/>
            <person name="Rohde M."/>
            <person name="Galperin M.Y."/>
            <person name="Jogler C."/>
        </authorList>
    </citation>
    <scope>NUCLEOTIDE SEQUENCE [LARGE SCALE GENOMIC DNA]</scope>
    <source>
        <strain evidence="2 3">Pla52o</strain>
    </source>
</reference>
<accession>A0A5C6CGI7</accession>
<sequence>MGALGWRGAVLSTLTFGAGLMGQLLAGHQGGFIIALASIVLNAFFTIKL</sequence>